<dbReference type="RefSeq" id="WP_148367528.1">
    <property type="nucleotide sequence ID" value="NZ_VSKL01000007.1"/>
</dbReference>
<protein>
    <submittedName>
        <fullName evidence="2">Uncharacterized protein</fullName>
    </submittedName>
</protein>
<keyword evidence="1" id="KW-0812">Transmembrane</keyword>
<gene>
    <name evidence="2" type="ORF">ES675_14525</name>
</gene>
<dbReference type="OrthoDB" id="1450755at2"/>
<feature type="transmembrane region" description="Helical" evidence="1">
    <location>
        <begin position="6"/>
        <end position="22"/>
    </location>
</feature>
<sequence>MKKKPLILLTILIATIVVYWNFRLDIEEYFFSKHVIYWSPNAKLNYSDFQERSNENSIDNVHYYYGLYLKANSIDKAFVRAYFNKNQSGIKDTLDSGIDTEMKIQKLIFDLHEVYARKFNFEINKIKFDANTKYADLEKIGARIFPELQTKTDLIFKTNEPDAEILAIWRPKIDSLLAQHK</sequence>
<name>A0A5D0QNH7_9FLAO</name>
<keyword evidence="1" id="KW-0472">Membrane</keyword>
<dbReference type="EMBL" id="VSKL01000007">
    <property type="protein sequence ID" value="TYB70722.1"/>
    <property type="molecule type" value="Genomic_DNA"/>
</dbReference>
<dbReference type="AlphaFoldDB" id="A0A5D0QNH7"/>
<keyword evidence="1" id="KW-1133">Transmembrane helix</keyword>
<keyword evidence="3" id="KW-1185">Reference proteome</keyword>
<comment type="caution">
    <text evidence="2">The sequence shown here is derived from an EMBL/GenBank/DDBJ whole genome shotgun (WGS) entry which is preliminary data.</text>
</comment>
<evidence type="ECO:0000313" key="3">
    <source>
        <dbReference type="Proteomes" id="UP000324358"/>
    </source>
</evidence>
<evidence type="ECO:0000256" key="1">
    <source>
        <dbReference type="SAM" id="Phobius"/>
    </source>
</evidence>
<evidence type="ECO:0000313" key="2">
    <source>
        <dbReference type="EMBL" id="TYB70722.1"/>
    </source>
</evidence>
<proteinExistence type="predicted"/>
<reference evidence="2 3" key="1">
    <citation type="submission" date="2019-08" db="EMBL/GenBank/DDBJ databases">
        <title>Genomes of Antarctic Bizionia species.</title>
        <authorList>
            <person name="Bowman J.P."/>
        </authorList>
    </citation>
    <scope>NUCLEOTIDE SEQUENCE [LARGE SCALE GENOMIC DNA]</scope>
    <source>
        <strain evidence="2 3">APA-1</strain>
    </source>
</reference>
<organism evidence="2 3">
    <name type="scientific">Bizionia algoritergicola</name>
    <dbReference type="NCBI Taxonomy" id="291187"/>
    <lineage>
        <taxon>Bacteria</taxon>
        <taxon>Pseudomonadati</taxon>
        <taxon>Bacteroidota</taxon>
        <taxon>Flavobacteriia</taxon>
        <taxon>Flavobacteriales</taxon>
        <taxon>Flavobacteriaceae</taxon>
        <taxon>Bizionia</taxon>
    </lineage>
</organism>
<accession>A0A5D0QNH7</accession>
<dbReference type="Proteomes" id="UP000324358">
    <property type="component" value="Unassembled WGS sequence"/>
</dbReference>